<dbReference type="GO" id="GO:0003723">
    <property type="term" value="F:RNA binding"/>
    <property type="evidence" value="ECO:0007669"/>
    <property type="project" value="UniProtKB-UniRule"/>
</dbReference>
<dbReference type="OrthoDB" id="294378at2759"/>
<evidence type="ECO:0000256" key="9">
    <source>
        <dbReference type="PROSITE-ProRule" id="PRU00176"/>
    </source>
</evidence>
<evidence type="ECO:0000256" key="10">
    <source>
        <dbReference type="SAM" id="MobiDB-lite"/>
    </source>
</evidence>
<evidence type="ECO:0000256" key="3">
    <source>
        <dbReference type="ARBA" id="ARBA00022490"/>
    </source>
</evidence>
<dbReference type="SMART" id="SM00698">
    <property type="entry name" value="MORN"/>
    <property type="match status" value="10"/>
</dbReference>
<keyword evidence="4" id="KW-0677">Repeat</keyword>
<evidence type="ECO:0000256" key="2">
    <source>
        <dbReference type="ARBA" id="ARBA00004430"/>
    </source>
</evidence>
<keyword evidence="3" id="KW-0963">Cytoplasm</keyword>
<dbReference type="GO" id="GO:0005930">
    <property type="term" value="C:axoneme"/>
    <property type="evidence" value="ECO:0007669"/>
    <property type="project" value="UniProtKB-SubCell"/>
</dbReference>
<dbReference type="Gene3D" id="3.30.70.330">
    <property type="match status" value="1"/>
</dbReference>
<comment type="caution">
    <text evidence="12">The sequence shown here is derived from an EMBL/GenBank/DDBJ whole genome shotgun (WGS) entry which is preliminary data.</text>
</comment>
<dbReference type="Proteomes" id="UP000243217">
    <property type="component" value="Unassembled WGS sequence"/>
</dbReference>
<name>A0A1V9Y4P5_9STRA</name>
<dbReference type="InterPro" id="IPR000504">
    <property type="entry name" value="RRM_dom"/>
</dbReference>
<dbReference type="InterPro" id="IPR003409">
    <property type="entry name" value="MORN"/>
</dbReference>
<keyword evidence="5" id="KW-0282">Flagellum</keyword>
<keyword evidence="6" id="KW-0969">Cilium</keyword>
<evidence type="ECO:0000313" key="13">
    <source>
        <dbReference type="Proteomes" id="UP000243217"/>
    </source>
</evidence>
<evidence type="ECO:0000256" key="1">
    <source>
        <dbReference type="ARBA" id="ARBA00004230"/>
    </source>
</evidence>
<comment type="subcellular location">
    <subcellularLocation>
        <location evidence="1">Cell projection</location>
        <location evidence="1">Cilium</location>
        <location evidence="1">Flagellum</location>
    </subcellularLocation>
    <subcellularLocation>
        <location evidence="2">Cytoplasm</location>
        <location evidence="2">Cytoskeleton</location>
        <location evidence="2">Cilium axoneme</location>
    </subcellularLocation>
</comment>
<dbReference type="PROSITE" id="PS50102">
    <property type="entry name" value="RRM"/>
    <property type="match status" value="1"/>
</dbReference>
<keyword evidence="8" id="KW-0966">Cell projection</keyword>
<evidence type="ECO:0000256" key="4">
    <source>
        <dbReference type="ARBA" id="ARBA00022737"/>
    </source>
</evidence>
<evidence type="ECO:0000256" key="8">
    <source>
        <dbReference type="ARBA" id="ARBA00023273"/>
    </source>
</evidence>
<dbReference type="PANTHER" id="PTHR46613:SF1">
    <property type="entry name" value="RADIAL SPOKE HEAD 10 HOMOLOG B-RELATED"/>
    <property type="match status" value="1"/>
</dbReference>
<dbReference type="SUPFAM" id="SSF82185">
    <property type="entry name" value="Histone H3 K4-specific methyltransferase SET7/9 N-terminal domain"/>
    <property type="match status" value="2"/>
</dbReference>
<feature type="non-terminal residue" evidence="12">
    <location>
        <position position="1182"/>
    </location>
</feature>
<feature type="compositionally biased region" description="Acidic residues" evidence="10">
    <location>
        <begin position="806"/>
        <end position="819"/>
    </location>
</feature>
<gene>
    <name evidence="12" type="ORF">THRCLA_11949</name>
</gene>
<keyword evidence="13" id="KW-1185">Reference proteome</keyword>
<dbReference type="Gene3D" id="2.20.110.10">
    <property type="entry name" value="Histone H3 K4-specific methyltransferase SET7/9 N-terminal domain"/>
    <property type="match status" value="4"/>
</dbReference>
<dbReference type="STRING" id="74557.A0A1V9Y4P5"/>
<protein>
    <submittedName>
        <fullName evidence="12">Radial spoke head 10 family protein</fullName>
    </submittedName>
</protein>
<feature type="compositionally biased region" description="Acidic residues" evidence="10">
    <location>
        <begin position="887"/>
        <end position="898"/>
    </location>
</feature>
<dbReference type="EMBL" id="JNBS01005138">
    <property type="protein sequence ID" value="OQR80685.1"/>
    <property type="molecule type" value="Genomic_DNA"/>
</dbReference>
<feature type="compositionally biased region" description="Acidic residues" evidence="10">
    <location>
        <begin position="858"/>
        <end position="879"/>
    </location>
</feature>
<keyword evidence="7" id="KW-0206">Cytoskeleton</keyword>
<evidence type="ECO:0000256" key="5">
    <source>
        <dbReference type="ARBA" id="ARBA00022846"/>
    </source>
</evidence>
<dbReference type="PANTHER" id="PTHR46613">
    <property type="entry name" value="RADIAL SPOKE HEAD 10 HOMOLOG B-RELATED"/>
    <property type="match status" value="1"/>
</dbReference>
<evidence type="ECO:0000313" key="12">
    <source>
        <dbReference type="EMBL" id="OQR80685.1"/>
    </source>
</evidence>
<reference evidence="12 13" key="1">
    <citation type="journal article" date="2014" name="Genome Biol. Evol.">
        <title>The secreted proteins of Achlya hypogyna and Thraustotheca clavata identify the ancestral oomycete secretome and reveal gene acquisitions by horizontal gene transfer.</title>
        <authorList>
            <person name="Misner I."/>
            <person name="Blouin N."/>
            <person name="Leonard G."/>
            <person name="Richards T.A."/>
            <person name="Lane C.E."/>
        </authorList>
    </citation>
    <scope>NUCLEOTIDE SEQUENCE [LARGE SCALE GENOMIC DNA]</scope>
    <source>
        <strain evidence="12 13">ATCC 34112</strain>
    </source>
</reference>
<dbReference type="AlphaFoldDB" id="A0A1V9Y4P5"/>
<feature type="region of interest" description="Disordered" evidence="10">
    <location>
        <begin position="779"/>
        <end position="898"/>
    </location>
</feature>
<accession>A0A1V9Y4P5</accession>
<dbReference type="GO" id="GO:0031514">
    <property type="term" value="C:motile cilium"/>
    <property type="evidence" value="ECO:0007669"/>
    <property type="project" value="UniProtKB-SubCell"/>
</dbReference>
<organism evidence="12 13">
    <name type="scientific">Thraustotheca clavata</name>
    <dbReference type="NCBI Taxonomy" id="74557"/>
    <lineage>
        <taxon>Eukaryota</taxon>
        <taxon>Sar</taxon>
        <taxon>Stramenopiles</taxon>
        <taxon>Oomycota</taxon>
        <taxon>Saprolegniomycetes</taxon>
        <taxon>Saprolegniales</taxon>
        <taxon>Achlyaceae</taxon>
        <taxon>Thraustotheca</taxon>
    </lineage>
</organism>
<dbReference type="Pfam" id="PF02493">
    <property type="entry name" value="MORN"/>
    <property type="match status" value="9"/>
</dbReference>
<dbReference type="InterPro" id="IPR012677">
    <property type="entry name" value="Nucleotide-bd_a/b_plait_sf"/>
</dbReference>
<feature type="domain" description="RRM" evidence="11">
    <location>
        <begin position="628"/>
        <end position="715"/>
    </location>
</feature>
<feature type="compositionally biased region" description="Acidic residues" evidence="10">
    <location>
        <begin position="837"/>
        <end position="851"/>
    </location>
</feature>
<proteinExistence type="predicted"/>
<feature type="compositionally biased region" description="Acidic residues" evidence="10">
    <location>
        <begin position="789"/>
        <end position="798"/>
    </location>
</feature>
<evidence type="ECO:0000256" key="6">
    <source>
        <dbReference type="ARBA" id="ARBA00023069"/>
    </source>
</evidence>
<keyword evidence="9" id="KW-0694">RNA-binding</keyword>
<dbReference type="SUPFAM" id="SSF54928">
    <property type="entry name" value="RNA-binding domain, RBD"/>
    <property type="match status" value="1"/>
</dbReference>
<dbReference type="InterPro" id="IPR035979">
    <property type="entry name" value="RBD_domain_sf"/>
</dbReference>
<evidence type="ECO:0000259" key="11">
    <source>
        <dbReference type="PROSITE" id="PS50102"/>
    </source>
</evidence>
<sequence length="1182" mass="135505">MYGRLSQRATPPPLDPSLIASIINSYTGEHLSKFYHGLGTAVFLNGQVYTGNFWMGHMHGRGKITWPDDVVYEGDFDFDDLNGQGKYFWPDGSRYEGGIHHGKRHGRGHFSSNDIVYDGDWVDGYEEGNGLKVYANEVSYDGEWKRGLRHGQGTMKYSKFHVYEGSWKDDVKAGRGLMKWLDKGEYYEGEWLNDQQHGYGVQVWKCTQKEGRENRYEGDFSNGVRDGYGIFFYANGSRYEGHWEKNVKHGLGLMFFEDGTIYEGEFDNDKMADVNDNKPKGSDTTAILILYVEDLVQGNEKERIKGVKAAQHAVLRVNTDLRQVYRHYASRDKPLPSSGLPTLDTHLDLMEMRSLWQFSAECCLTNVTMGKLDRYLLTVRNAQNKAVKKLRIQREKKRRQMNARAMDAIVTPREKWLDIHDPNRLILYREFCEILVRIAWDEALAHGEIDMTVTDAFTWFYEDKIHDYSPSEIDSLCVDMFTPNMQSVFSKFSDVLQRLFSSYSALDPPNRDKNDMTLSLRNLIHLLRDHKGIPELTISQLLQLFYRPFDDGNDENDGDFDPFLLDTELIYPEFLHALCKVAITLNSIQSVPFHVTVSQYIQDTFLTPATDLSTWGPTTNLTTPMTLKRVYIGRLPEDVTKDELVDRFERLVPSGVVLEDVQLMANSAASDFAYLTVRSSARDEDLEERIVDALVKAYHNTKWKGKRLRVEIAKPDYLERLRLLREEDAKRREDTILVRNEMLSSTGFENPVLELKKTKRYRGKRVVFDENGGVADVEKADTANLSTETLDEESDEDVESVRESLEVQEMDVNSDDEENSHENYVVMDDKDELSSETSEEELQEQEDELQDGELSSETSEEEDVEAENELSSETSEEEKSDDKNQDDSSDAEEELDIEAEIQKELNANDEEEDLDIEAEIQKELNANDTEEELDVQAEIQKELKGKAVPVMDEAARKEAANARRLAAIQEREALAKAAKIKKPAPIANKKITFGSDDEGEDTAFQSVVTTKSDSKKRSFLSDSEDDYDEDFLGLNSKRQKTEALFEFRPEFAGVGGKKLFEMQKRFGGDQRFRLDARFVEGDEFNDGMDAMEPSEEPVDDTIQELRVEAEDAEETAKQQYIEETSRALDVLEQIFPTMELAKAKARLQRSLEPERDLKQLGWLGAVRRYDPRDVTAKSMEQS</sequence>
<evidence type="ECO:0000256" key="7">
    <source>
        <dbReference type="ARBA" id="ARBA00023212"/>
    </source>
</evidence>